<dbReference type="CDD" id="cd00610">
    <property type="entry name" value="OAT_like"/>
    <property type="match status" value="1"/>
</dbReference>
<dbReference type="Pfam" id="PF00202">
    <property type="entry name" value="Aminotran_3"/>
    <property type="match status" value="3"/>
</dbReference>
<dbReference type="GO" id="GO:0009102">
    <property type="term" value="P:biotin biosynthetic process"/>
    <property type="evidence" value="ECO:0007669"/>
    <property type="project" value="UniProtKB-KW"/>
</dbReference>
<dbReference type="InterPro" id="IPR015421">
    <property type="entry name" value="PyrdxlP-dep_Trfase_major"/>
</dbReference>
<dbReference type="AlphaFoldDB" id="A0ABD3RD80"/>
<feature type="region of interest" description="Disordered" evidence="8">
    <location>
        <begin position="1"/>
        <end position="76"/>
    </location>
</feature>
<dbReference type="InterPro" id="IPR015422">
    <property type="entry name" value="PyrdxlP-dep_Trfase_small"/>
</dbReference>
<feature type="compositionally biased region" description="Basic and acidic residues" evidence="8">
    <location>
        <begin position="33"/>
        <end position="45"/>
    </location>
</feature>
<comment type="caution">
    <text evidence="9">The sequence shown here is derived from an EMBL/GenBank/DDBJ whole genome shotgun (WGS) entry which is preliminary data.</text>
</comment>
<evidence type="ECO:0008006" key="11">
    <source>
        <dbReference type="Google" id="ProtNLM"/>
    </source>
</evidence>
<keyword evidence="6" id="KW-0093">Biotin biosynthesis</keyword>
<dbReference type="InterPro" id="IPR005814">
    <property type="entry name" value="Aminotrans_3"/>
</dbReference>
<dbReference type="Gene3D" id="3.40.640.10">
    <property type="entry name" value="Type I PLP-dependent aspartate aminotransferase-like (Major domain)"/>
    <property type="match status" value="2"/>
</dbReference>
<dbReference type="GO" id="GO:0008483">
    <property type="term" value="F:transaminase activity"/>
    <property type="evidence" value="ECO:0007669"/>
    <property type="project" value="UniProtKB-KW"/>
</dbReference>
<keyword evidence="4" id="KW-0808">Transferase</keyword>
<gene>
    <name evidence="9" type="ORF">ACHAXA_005364</name>
</gene>
<keyword evidence="7" id="KW-0663">Pyridoxal phosphate</keyword>
<evidence type="ECO:0000256" key="6">
    <source>
        <dbReference type="ARBA" id="ARBA00022756"/>
    </source>
</evidence>
<sequence length="1064" mass="118154">MGSTLNKKDLIDKTSSPPSLNLKESTHSAARQELSRRNVIGDKLHRALVKKNGRVVNEETQTKRPQQDPANKEQLDRKLMKAKSFKEGYGGNLDDNHDYDWYDDDMPVGGSSQGGFFGKAYKSVYGSGSGGSSKSGKYGVRSGGSGKSGKYGVKSGGSGDTCGDYHYVEVTNLSFQQSFSEIFIMTAEHEVTEWLPIYVVGNHSNNALASLARDADASEMQERYMYRKGVEQVKIFSEFDQYDSEQKFLQGGATAKFKVSTSGYGHRLSIAVGLPFTNDGAAVLQGVDIYDGAEYLVPPIDVGVEANIQTCWSVAATQDDFPPQSTCSDKEESDENFNDLPGEGFVHMHRGIQDLDDKSDLEDLLLFPECDDVLSESELKGSERFARYFYKNGFDDDFLLCDTLNTGSSICGNPRDDESFLRVVDNFDDYADNRYVFLAKESDDFDDFCDKISEANKDLEALFDTLEPWLFDWRNEIMHKNNEGLEDKMNVIITSANRSVRRCNSIRRFLSTVTAASDCSYTRIHQRGHCSEKNDVASTSNSSPLFQSEVCQCPDPRSCPNACETLLHIDRHHVLHPYTSMVDPLSTFPVQSAIGVHIKLNDGRNLVDGMSSWWATVHGYRNPVLDQAMKDQMESSMSHVMFGGLTHRPAVELAARLLQLVNNDHNIFPSTITATTNPTVVKDGRKVSSLLHDSSLDLEKMRNKYHLTKVFFSDSGSIAVEVAMKMAIQYWSHEHPGKNKFLSFRNGYHGDTMGAMSVCDPINGMHSMFAGVLATQLFVTSPTGPRPSHSRETLAQIEIMLQGHHHELAAVIMEPIVQGAGGMKFYHPQVLKKVRELCDRYGVLLIFDEIATGFGRTGTLFAGWQGGESYKPWSSLDGEDIDDDDQSSDKNHLEDDGIVYPDILCLGKALTGGYVTLGATLTTREVARGISLGGGVFMHGPTFMANPLACSVSLASVNLLMSSPWEERVRKVERELIEHMSPLADLNSTVREVRVLGAIGVCELHKGLDRDAMARVQRQLVEEGVWLRPFGKLLYTMPPFNCEELSDEHVKKIGQAMFKVAQSL</sequence>
<dbReference type="SUPFAM" id="SSF53383">
    <property type="entry name" value="PLP-dependent transferases"/>
    <property type="match status" value="1"/>
</dbReference>
<dbReference type="Gene3D" id="3.90.1150.10">
    <property type="entry name" value="Aspartate Aminotransferase, domain 1"/>
    <property type="match status" value="2"/>
</dbReference>
<keyword evidence="10" id="KW-1185">Reference proteome</keyword>
<dbReference type="HAMAP" id="MF_00834">
    <property type="entry name" value="BioA"/>
    <property type="match status" value="1"/>
</dbReference>
<dbReference type="InterPro" id="IPR015424">
    <property type="entry name" value="PyrdxlP-dep_Trfase"/>
</dbReference>
<comment type="cofactor">
    <cofactor evidence="1">
        <name>pyridoxal 5'-phosphate</name>
        <dbReference type="ChEBI" id="CHEBI:597326"/>
    </cofactor>
</comment>
<dbReference type="PANTHER" id="PTHR42684">
    <property type="entry name" value="ADENOSYLMETHIONINE-8-AMINO-7-OXONONANOATE AMINOTRANSFERASE"/>
    <property type="match status" value="1"/>
</dbReference>
<evidence type="ECO:0000256" key="7">
    <source>
        <dbReference type="ARBA" id="ARBA00022898"/>
    </source>
</evidence>
<accession>A0ABD3RD80</accession>
<dbReference type="EMBL" id="JALLPB020000290">
    <property type="protein sequence ID" value="KAL3810948.1"/>
    <property type="molecule type" value="Genomic_DNA"/>
</dbReference>
<keyword evidence="3" id="KW-0032">Aminotransferase</keyword>
<feature type="compositionally biased region" description="Basic and acidic residues" evidence="8">
    <location>
        <begin position="1"/>
        <end position="12"/>
    </location>
</feature>
<feature type="region of interest" description="Disordered" evidence="8">
    <location>
        <begin position="128"/>
        <end position="153"/>
    </location>
</feature>
<feature type="compositionally biased region" description="Polar residues" evidence="8">
    <location>
        <begin position="13"/>
        <end position="29"/>
    </location>
</feature>
<protein>
    <recommendedName>
        <fullName evidence="11">7,8-diamino-pelargonic acid aminotransferase</fullName>
    </recommendedName>
</protein>
<evidence type="ECO:0000256" key="4">
    <source>
        <dbReference type="ARBA" id="ARBA00022679"/>
    </source>
</evidence>
<evidence type="ECO:0000256" key="8">
    <source>
        <dbReference type="SAM" id="MobiDB-lite"/>
    </source>
</evidence>
<organism evidence="9 10">
    <name type="scientific">Cyclostephanos tholiformis</name>
    <dbReference type="NCBI Taxonomy" id="382380"/>
    <lineage>
        <taxon>Eukaryota</taxon>
        <taxon>Sar</taxon>
        <taxon>Stramenopiles</taxon>
        <taxon>Ochrophyta</taxon>
        <taxon>Bacillariophyta</taxon>
        <taxon>Coscinodiscophyceae</taxon>
        <taxon>Thalassiosirophycidae</taxon>
        <taxon>Stephanodiscales</taxon>
        <taxon>Stephanodiscaceae</taxon>
        <taxon>Cyclostephanos</taxon>
    </lineage>
</organism>
<reference evidence="9 10" key="1">
    <citation type="submission" date="2024-10" db="EMBL/GenBank/DDBJ databases">
        <title>Updated reference genomes for cyclostephanoid diatoms.</title>
        <authorList>
            <person name="Roberts W.R."/>
            <person name="Alverson A.J."/>
        </authorList>
    </citation>
    <scope>NUCLEOTIDE SEQUENCE [LARGE SCALE GENOMIC DNA]</scope>
    <source>
        <strain evidence="9 10">AJA228-03</strain>
    </source>
</reference>
<evidence type="ECO:0000256" key="2">
    <source>
        <dbReference type="ARBA" id="ARBA00004746"/>
    </source>
</evidence>
<evidence type="ECO:0000313" key="9">
    <source>
        <dbReference type="EMBL" id="KAL3810948.1"/>
    </source>
</evidence>
<dbReference type="Proteomes" id="UP001530377">
    <property type="component" value="Unassembled WGS sequence"/>
</dbReference>
<evidence type="ECO:0000256" key="3">
    <source>
        <dbReference type="ARBA" id="ARBA00022576"/>
    </source>
</evidence>
<keyword evidence="5" id="KW-0949">S-adenosyl-L-methionine</keyword>
<dbReference type="PANTHER" id="PTHR42684:SF3">
    <property type="entry name" value="ADENOSYLMETHIONINE-8-AMINO-7-OXONONANOATE AMINOTRANSFERASE"/>
    <property type="match status" value="1"/>
</dbReference>
<proteinExistence type="inferred from homology"/>
<name>A0ABD3RD80_9STRA</name>
<evidence type="ECO:0000256" key="1">
    <source>
        <dbReference type="ARBA" id="ARBA00001933"/>
    </source>
</evidence>
<feature type="compositionally biased region" description="Gly residues" evidence="8">
    <location>
        <begin position="141"/>
        <end position="153"/>
    </location>
</feature>
<evidence type="ECO:0000256" key="5">
    <source>
        <dbReference type="ARBA" id="ARBA00022691"/>
    </source>
</evidence>
<feature type="compositionally biased region" description="Basic and acidic residues" evidence="8">
    <location>
        <begin position="56"/>
        <end position="76"/>
    </location>
</feature>
<dbReference type="InterPro" id="IPR005815">
    <property type="entry name" value="BioA"/>
</dbReference>
<comment type="pathway">
    <text evidence="2">Cofactor biosynthesis; biotin biosynthesis.</text>
</comment>
<evidence type="ECO:0000313" key="10">
    <source>
        <dbReference type="Proteomes" id="UP001530377"/>
    </source>
</evidence>